<dbReference type="HOGENOM" id="CLU_082632_10_2_2"/>
<dbReference type="GO" id="GO:0051536">
    <property type="term" value="F:iron-sulfur cluster binding"/>
    <property type="evidence" value="ECO:0007669"/>
    <property type="project" value="InterPro"/>
</dbReference>
<evidence type="ECO:0000256" key="1">
    <source>
        <dbReference type="SAM" id="MobiDB-lite"/>
    </source>
</evidence>
<protein>
    <submittedName>
        <fullName evidence="2">2Fe-2S iron-sulfur cluster binding domain protein</fullName>
    </submittedName>
</protein>
<gene>
    <name evidence="2" type="ORF">J07HQW2_00927</name>
</gene>
<feature type="region of interest" description="Disordered" evidence="1">
    <location>
        <begin position="59"/>
        <end position="114"/>
    </location>
</feature>
<dbReference type="eggNOG" id="arCOG02987">
    <property type="taxonomic scope" value="Archaea"/>
</dbReference>
<dbReference type="InterPro" id="IPR001041">
    <property type="entry name" value="2Fe-2S_ferredoxin-type"/>
</dbReference>
<dbReference type="Gene3D" id="3.10.20.30">
    <property type="match status" value="1"/>
</dbReference>
<dbReference type="EMBL" id="KE356561">
    <property type="protein sequence ID" value="ERG94493.1"/>
    <property type="molecule type" value="Genomic_DNA"/>
</dbReference>
<dbReference type="RefSeq" id="WP_021053984.1">
    <property type="nucleotide sequence ID" value="NZ_KE356561.1"/>
</dbReference>
<feature type="compositionally biased region" description="Polar residues" evidence="1">
    <location>
        <begin position="91"/>
        <end position="113"/>
    </location>
</feature>
<proteinExistence type="predicted"/>
<evidence type="ECO:0000313" key="2">
    <source>
        <dbReference type="EMBL" id="ERG94493.1"/>
    </source>
</evidence>
<feature type="compositionally biased region" description="Polar residues" evidence="1">
    <location>
        <begin position="64"/>
        <end position="74"/>
    </location>
</feature>
<evidence type="ECO:0000313" key="3">
    <source>
        <dbReference type="Proteomes" id="UP000030710"/>
    </source>
</evidence>
<dbReference type="STRING" id="1238425.J07HQW2_00927"/>
<dbReference type="Proteomes" id="UP000030710">
    <property type="component" value="Unassembled WGS sequence"/>
</dbReference>
<feature type="compositionally biased region" description="Low complexity" evidence="1">
    <location>
        <begin position="75"/>
        <end position="90"/>
    </location>
</feature>
<accession>U1NCT2</accession>
<sequence length="159" mass="17187">MPTVTVGTTTIECDHGAVLRDVLQDHDLGINPHNGAASIINCRGHGTCGTCAVEIHRHEDNTENETQTSDESIASTNTEDSSDITTDTDTYAGSGSPDNQLSNETSTHISSHTAIERVRLTVPPHTSSSKLRLACQTRVYDDITVTKYDGLWGHHTDDD</sequence>
<organism evidence="2 3">
    <name type="scientific">Haloquadratum walsbyi J07HQW2</name>
    <dbReference type="NCBI Taxonomy" id="1238425"/>
    <lineage>
        <taxon>Archaea</taxon>
        <taxon>Methanobacteriati</taxon>
        <taxon>Methanobacteriota</taxon>
        <taxon>Stenosarchaea group</taxon>
        <taxon>Halobacteria</taxon>
        <taxon>Halobacteriales</taxon>
        <taxon>Haloferacaceae</taxon>
        <taxon>Haloquadratum</taxon>
    </lineage>
</organism>
<dbReference type="InterPro" id="IPR012675">
    <property type="entry name" value="Beta-grasp_dom_sf"/>
</dbReference>
<dbReference type="InterPro" id="IPR036010">
    <property type="entry name" value="2Fe-2S_ferredoxin-like_sf"/>
</dbReference>
<reference evidence="2 3" key="1">
    <citation type="journal article" date="2013" name="PLoS ONE">
        <title>Assembly-driven community genomics of a hypersaline microbial ecosystem.</title>
        <authorList>
            <person name="Podell S."/>
            <person name="Ugalde J.A."/>
            <person name="Narasingarao P."/>
            <person name="Banfield J.F."/>
            <person name="Heidelberg K.B."/>
            <person name="Allen E.E."/>
        </authorList>
    </citation>
    <scope>NUCLEOTIDE SEQUENCE [LARGE SCALE GENOMIC DNA]</scope>
    <source>
        <strain evidence="3">J07HQW2</strain>
    </source>
</reference>
<dbReference type="CDD" id="cd00207">
    <property type="entry name" value="fer2"/>
    <property type="match status" value="1"/>
</dbReference>
<dbReference type="AlphaFoldDB" id="U1NCT2"/>
<dbReference type="SUPFAM" id="SSF54292">
    <property type="entry name" value="2Fe-2S ferredoxin-like"/>
    <property type="match status" value="1"/>
</dbReference>
<name>U1NCT2_9EURY</name>